<feature type="compositionally biased region" description="Acidic residues" evidence="3">
    <location>
        <begin position="514"/>
        <end position="526"/>
    </location>
</feature>
<name>A0AAV6GV66_9TELE</name>
<dbReference type="EMBL" id="JADWDJ010000007">
    <property type="protein sequence ID" value="KAG5279018.1"/>
    <property type="molecule type" value="Genomic_DNA"/>
</dbReference>
<dbReference type="PANTHER" id="PTHR46518">
    <property type="entry name" value="COILED-COIL DOMAIN-CONTAINING PROTEIN 151"/>
    <property type="match status" value="1"/>
</dbReference>
<keyword evidence="1 2" id="KW-0175">Coiled coil</keyword>
<dbReference type="InterPro" id="IPR033192">
    <property type="entry name" value="ODAD3"/>
</dbReference>
<dbReference type="PANTHER" id="PTHR46518:SF1">
    <property type="entry name" value="OUTER DYNEIN ARM-DOCKING COMPLEX SUBUNIT 3"/>
    <property type="match status" value="1"/>
</dbReference>
<feature type="compositionally biased region" description="Polar residues" evidence="3">
    <location>
        <begin position="133"/>
        <end position="146"/>
    </location>
</feature>
<organism evidence="5 6">
    <name type="scientific">Alosa alosa</name>
    <name type="common">allis shad</name>
    <dbReference type="NCBI Taxonomy" id="278164"/>
    <lineage>
        <taxon>Eukaryota</taxon>
        <taxon>Metazoa</taxon>
        <taxon>Chordata</taxon>
        <taxon>Craniata</taxon>
        <taxon>Vertebrata</taxon>
        <taxon>Euteleostomi</taxon>
        <taxon>Actinopterygii</taxon>
        <taxon>Neopterygii</taxon>
        <taxon>Teleostei</taxon>
        <taxon>Clupei</taxon>
        <taxon>Clupeiformes</taxon>
        <taxon>Clupeoidei</taxon>
        <taxon>Clupeidae</taxon>
        <taxon>Alosa</taxon>
    </lineage>
</organism>
<dbReference type="Proteomes" id="UP000823561">
    <property type="component" value="Chromosome 7"/>
</dbReference>
<feature type="region of interest" description="Disordered" evidence="3">
    <location>
        <begin position="133"/>
        <end position="165"/>
    </location>
</feature>
<feature type="compositionally biased region" description="Polar residues" evidence="3">
    <location>
        <begin position="528"/>
        <end position="540"/>
    </location>
</feature>
<dbReference type="AlphaFoldDB" id="A0AAV6GV66"/>
<dbReference type="GO" id="GO:0036064">
    <property type="term" value="C:ciliary basal body"/>
    <property type="evidence" value="ECO:0007669"/>
    <property type="project" value="TreeGrafter"/>
</dbReference>
<dbReference type="Pfam" id="PF21773">
    <property type="entry name" value="ODAD1_CC"/>
    <property type="match status" value="1"/>
</dbReference>
<dbReference type="GO" id="GO:0035253">
    <property type="term" value="C:ciliary rootlet"/>
    <property type="evidence" value="ECO:0007669"/>
    <property type="project" value="TreeGrafter"/>
</dbReference>
<evidence type="ECO:0000256" key="2">
    <source>
        <dbReference type="SAM" id="Coils"/>
    </source>
</evidence>
<evidence type="ECO:0000259" key="4">
    <source>
        <dbReference type="Pfam" id="PF21773"/>
    </source>
</evidence>
<evidence type="ECO:0000256" key="1">
    <source>
        <dbReference type="ARBA" id="ARBA00023054"/>
    </source>
</evidence>
<dbReference type="InterPro" id="IPR049258">
    <property type="entry name" value="ODAD1_CC"/>
</dbReference>
<keyword evidence="6" id="KW-1185">Reference proteome</keyword>
<evidence type="ECO:0000256" key="3">
    <source>
        <dbReference type="SAM" id="MobiDB-lite"/>
    </source>
</evidence>
<evidence type="ECO:0000313" key="6">
    <source>
        <dbReference type="Proteomes" id="UP000823561"/>
    </source>
</evidence>
<dbReference type="GO" id="GO:0003341">
    <property type="term" value="P:cilium movement"/>
    <property type="evidence" value="ECO:0007669"/>
    <property type="project" value="InterPro"/>
</dbReference>
<accession>A0AAV6GV66</accession>
<feature type="region of interest" description="Disordered" evidence="3">
    <location>
        <begin position="276"/>
        <end position="310"/>
    </location>
</feature>
<protein>
    <recommendedName>
        <fullName evidence="4">ODAD1 central coiled coil region domain-containing protein</fullName>
    </recommendedName>
</protein>
<feature type="region of interest" description="Disordered" evidence="3">
    <location>
        <begin position="505"/>
        <end position="558"/>
    </location>
</feature>
<feature type="compositionally biased region" description="Basic and acidic residues" evidence="3">
    <location>
        <begin position="147"/>
        <end position="165"/>
    </location>
</feature>
<evidence type="ECO:0000313" key="5">
    <source>
        <dbReference type="EMBL" id="KAG5279018.1"/>
    </source>
</evidence>
<comment type="caution">
    <text evidence="5">The sequence shown here is derived from an EMBL/GenBank/DDBJ whole genome shotgun (WGS) entry which is preliminary data.</text>
</comment>
<dbReference type="GO" id="GO:0036158">
    <property type="term" value="P:outer dynein arm assembly"/>
    <property type="evidence" value="ECO:0007669"/>
    <property type="project" value="InterPro"/>
</dbReference>
<feature type="compositionally biased region" description="Basic residues" evidence="3">
    <location>
        <begin position="545"/>
        <end position="558"/>
    </location>
</feature>
<sequence length="558" mass="65440">MPGSYDAIKLPIHDQIAELQRKIQLLEGDRSAYYESSQSSIRKNKETVLQLRQDNKRLHRKLAEALAGDEQVIKEAFQTRGTERAAYRNMSGKEALKVLDQKVCDRMKKLNALKHTTQTQLKRLEDLRLQYQSLKPENKRSQSGAQSKKEEEEKNEGDSVEIHPQKNLRMLENRLEKAQLKCQEAEYIMRGYLKLKTHLQEESLTFQSQLDGLEAEIRRQKQELQDLQVMNNDAVLSKETAKEELQRQEEQVYRERRERERILSFFKKQAEERRAQAERVEKRAQRTAMQPDELSSEAQRSTTGIGEEERAISTFEEAFRRIREATGVTDTRVVERFITQGDTQRHLQELKEENESALLQLKQERDQLQKHFQDTKYSGEAKLSSEQQLLEECQRHLEEEEQRRNVAKEHLDWLNRTLNTVHAGVEHLSDKLQHIHLAEGERPLLDASSEDYVLELLTQAEQKLQLLQEELQGKDLATLTKEMEEEDFYASIEGKLPNYNTRIQLPETQRQDPYDEEEDSGNDESDIITRTTLKRQSQLIVDSKTKRKPRPKKKKGKL</sequence>
<feature type="domain" description="ODAD1 central coiled coil region" evidence="4">
    <location>
        <begin position="165"/>
        <end position="433"/>
    </location>
</feature>
<dbReference type="GO" id="GO:0097542">
    <property type="term" value="C:ciliary tip"/>
    <property type="evidence" value="ECO:0007669"/>
    <property type="project" value="TreeGrafter"/>
</dbReference>
<gene>
    <name evidence="5" type="ORF">AALO_G00105220</name>
</gene>
<proteinExistence type="predicted"/>
<reference evidence="5" key="1">
    <citation type="submission" date="2020-10" db="EMBL/GenBank/DDBJ databases">
        <title>Chromosome-scale genome assembly of the Allis shad, Alosa alosa.</title>
        <authorList>
            <person name="Margot Z."/>
            <person name="Christophe K."/>
            <person name="Cabau C."/>
            <person name="Louis A."/>
            <person name="Berthelot C."/>
            <person name="Parey E."/>
            <person name="Roest Crollius H."/>
            <person name="Montfort J."/>
            <person name="Robinson-Rechavi M."/>
            <person name="Bucao C."/>
            <person name="Bouchez O."/>
            <person name="Gislard M."/>
            <person name="Lluch J."/>
            <person name="Milhes M."/>
            <person name="Lampietro C."/>
            <person name="Lopez Roques C."/>
            <person name="Donnadieu C."/>
            <person name="Braasch I."/>
            <person name="Desvignes T."/>
            <person name="Postlethwait J."/>
            <person name="Bobe J."/>
            <person name="Guiguen Y."/>
        </authorList>
    </citation>
    <scope>NUCLEOTIDE SEQUENCE</scope>
    <source>
        <strain evidence="5">M-15738</strain>
        <tissue evidence="5">Blood</tissue>
    </source>
</reference>
<feature type="coiled-coil region" evidence="2">
    <location>
        <begin position="344"/>
        <end position="417"/>
    </location>
</feature>